<sequence length="150" mass="16949">MLHAACFLILGLTPIRGDYDNPLIRKRTEITRSILLVNGTAMNTASKEDVRIYKKKGKPPTSTKVFECTYKGDDDYEDMKEISPLGCFSAVLTKELECESLVYGIGLLRKDKNSLKNHQESIAKCAAKRILDDYSKDPDVEGKETTERRE</sequence>
<accession>A0A368GQW7</accession>
<dbReference type="AlphaFoldDB" id="A0A368GQW7"/>
<name>A0A368GQW7_ANCCA</name>
<comment type="caution">
    <text evidence="2">The sequence shown here is derived from an EMBL/GenBank/DDBJ whole genome shotgun (WGS) entry which is preliminary data.</text>
</comment>
<protein>
    <submittedName>
        <fullName evidence="2">Uncharacterized protein</fullName>
    </submittedName>
</protein>
<gene>
    <name evidence="2" type="ORF">ANCCAN_08628</name>
</gene>
<feature type="signal peptide" evidence="1">
    <location>
        <begin position="1"/>
        <end position="17"/>
    </location>
</feature>
<evidence type="ECO:0000313" key="2">
    <source>
        <dbReference type="EMBL" id="RCN45327.1"/>
    </source>
</evidence>
<organism evidence="2 3">
    <name type="scientific">Ancylostoma caninum</name>
    <name type="common">Dog hookworm</name>
    <dbReference type="NCBI Taxonomy" id="29170"/>
    <lineage>
        <taxon>Eukaryota</taxon>
        <taxon>Metazoa</taxon>
        <taxon>Ecdysozoa</taxon>
        <taxon>Nematoda</taxon>
        <taxon>Chromadorea</taxon>
        <taxon>Rhabditida</taxon>
        <taxon>Rhabditina</taxon>
        <taxon>Rhabditomorpha</taxon>
        <taxon>Strongyloidea</taxon>
        <taxon>Ancylostomatidae</taxon>
        <taxon>Ancylostomatinae</taxon>
        <taxon>Ancylostoma</taxon>
    </lineage>
</organism>
<keyword evidence="1" id="KW-0732">Signal</keyword>
<evidence type="ECO:0000313" key="3">
    <source>
        <dbReference type="Proteomes" id="UP000252519"/>
    </source>
</evidence>
<keyword evidence="3" id="KW-1185">Reference proteome</keyword>
<feature type="chain" id="PRO_5016768650" evidence="1">
    <location>
        <begin position="18"/>
        <end position="150"/>
    </location>
</feature>
<evidence type="ECO:0000256" key="1">
    <source>
        <dbReference type="SAM" id="SignalP"/>
    </source>
</evidence>
<reference evidence="2 3" key="1">
    <citation type="submission" date="2014-10" db="EMBL/GenBank/DDBJ databases">
        <title>Draft genome of the hookworm Ancylostoma caninum.</title>
        <authorList>
            <person name="Mitreva M."/>
        </authorList>
    </citation>
    <scope>NUCLEOTIDE SEQUENCE [LARGE SCALE GENOMIC DNA]</scope>
    <source>
        <strain evidence="2 3">Baltimore</strain>
    </source>
</reference>
<dbReference type="EMBL" id="JOJR01000104">
    <property type="protein sequence ID" value="RCN45327.1"/>
    <property type="molecule type" value="Genomic_DNA"/>
</dbReference>
<dbReference type="OrthoDB" id="10397258at2759"/>
<dbReference type="Proteomes" id="UP000252519">
    <property type="component" value="Unassembled WGS sequence"/>
</dbReference>
<proteinExistence type="predicted"/>